<accession>A0A916JJR6</accession>
<evidence type="ECO:0000256" key="1">
    <source>
        <dbReference type="SAM" id="Phobius"/>
    </source>
</evidence>
<feature type="domain" description="Lipid/polyisoprenoid-binding YceI-like" evidence="2">
    <location>
        <begin position="68"/>
        <end position="221"/>
    </location>
</feature>
<dbReference type="PANTHER" id="PTHR34406">
    <property type="entry name" value="PROTEIN YCEI"/>
    <property type="match status" value="1"/>
</dbReference>
<dbReference type="InterPro" id="IPR036761">
    <property type="entry name" value="TTHA0802/YceI-like_sf"/>
</dbReference>
<evidence type="ECO:0000259" key="2">
    <source>
        <dbReference type="SMART" id="SM00867"/>
    </source>
</evidence>
<keyword evidence="4" id="KW-1185">Reference proteome</keyword>
<feature type="transmembrane region" description="Helical" evidence="1">
    <location>
        <begin position="6"/>
        <end position="23"/>
    </location>
</feature>
<dbReference type="PANTHER" id="PTHR34406:SF1">
    <property type="entry name" value="PROTEIN YCEI"/>
    <property type="match status" value="1"/>
</dbReference>
<dbReference type="EMBL" id="OU015584">
    <property type="protein sequence ID" value="CAG5078256.1"/>
    <property type="molecule type" value="Genomic_DNA"/>
</dbReference>
<keyword evidence="1" id="KW-0812">Transmembrane</keyword>
<dbReference type="KEGG" id="ptan:CRYO30217_00622"/>
<reference evidence="3" key="1">
    <citation type="submission" date="2021-04" db="EMBL/GenBank/DDBJ databases">
        <authorList>
            <person name="Rodrigo-Torres L."/>
            <person name="Arahal R. D."/>
            <person name="Lucena T."/>
        </authorList>
    </citation>
    <scope>NUCLEOTIDE SEQUENCE</scope>
    <source>
        <strain evidence="3">AS29M-1</strain>
    </source>
</reference>
<proteinExistence type="predicted"/>
<keyword evidence="1" id="KW-1133">Transmembrane helix</keyword>
<dbReference type="RefSeq" id="WP_258540852.1">
    <property type="nucleotide sequence ID" value="NZ_OU015584.1"/>
</dbReference>
<dbReference type="SUPFAM" id="SSF101874">
    <property type="entry name" value="YceI-like"/>
    <property type="match status" value="1"/>
</dbReference>
<dbReference type="Pfam" id="PF04264">
    <property type="entry name" value="YceI"/>
    <property type="match status" value="1"/>
</dbReference>
<evidence type="ECO:0000313" key="3">
    <source>
        <dbReference type="EMBL" id="CAG5078256.1"/>
    </source>
</evidence>
<organism evidence="3 4">
    <name type="scientific">Parvicella tangerina</name>
    <dbReference type="NCBI Taxonomy" id="2829795"/>
    <lineage>
        <taxon>Bacteria</taxon>
        <taxon>Pseudomonadati</taxon>
        <taxon>Bacteroidota</taxon>
        <taxon>Flavobacteriia</taxon>
        <taxon>Flavobacteriales</taxon>
        <taxon>Parvicellaceae</taxon>
        <taxon>Parvicella</taxon>
    </lineage>
</organism>
<dbReference type="Gene3D" id="2.40.128.110">
    <property type="entry name" value="Lipid/polyisoprenoid-binding, YceI-like"/>
    <property type="match status" value="1"/>
</dbReference>
<name>A0A916JJR6_9FLAO</name>
<dbReference type="AlphaFoldDB" id="A0A916JJR6"/>
<gene>
    <name evidence="3" type="primary">yceI_1</name>
    <name evidence="3" type="ORF">CRYO30217_00622</name>
</gene>
<protein>
    <submittedName>
        <fullName evidence="3">Protein YceI</fullName>
    </submittedName>
</protein>
<dbReference type="SMART" id="SM00867">
    <property type="entry name" value="YceI"/>
    <property type="match status" value="1"/>
</dbReference>
<evidence type="ECO:0000313" key="4">
    <source>
        <dbReference type="Proteomes" id="UP000683507"/>
    </source>
</evidence>
<keyword evidence="1" id="KW-0472">Membrane</keyword>
<dbReference type="InterPro" id="IPR007372">
    <property type="entry name" value="Lipid/polyisoprenoid-bd_YceI"/>
</dbReference>
<sequence>MNNRIFNAIVLLIAVAMTGWFGFKSYVKHNKYDSNVQETETTVSGSQEKTDSGATINHFDHLNGTYKSVKTDPPTTELLFETYGTTATQGTFKDLEVSATFNGTDQASINVIIDVFSIYTAESTRDKHLKGEEFFNADKYGKISFSSNEIVKSEDGYRVKGDITFLGNTKSIEFPFTYKGSANGKENTEVFKGSFEFNPEKYGMESDAGDHVTVSFYTELVKQ</sequence>
<dbReference type="Proteomes" id="UP000683507">
    <property type="component" value="Chromosome"/>
</dbReference>